<dbReference type="AlphaFoldDB" id="A0A385U0D4"/>
<evidence type="ECO:0000313" key="3">
    <source>
        <dbReference type="Proteomes" id="UP000266552"/>
    </source>
</evidence>
<proteinExistence type="predicted"/>
<dbReference type="KEGG" id="plw:D5F53_28710"/>
<evidence type="ECO:0000313" key="2">
    <source>
        <dbReference type="EMBL" id="AYB47045.1"/>
    </source>
</evidence>
<sequence>MRNHGICVSCGGKVYAASARCVQCGMPQPSGPSKPAFMLQVAAMIGVGLLIFAVPVILLTMWAKF</sequence>
<reference evidence="2 3" key="1">
    <citation type="submission" date="2018-09" db="EMBL/GenBank/DDBJ databases">
        <title>Genome Sequence of Paenibacillus lautus Strain E7593-69, Azo Dye-Degrading Bacteria, Isolated from Commercial Tattoo Inks.</title>
        <authorList>
            <person name="Nho S.W."/>
            <person name="Kim S.-J."/>
            <person name="Kweon O."/>
            <person name="Cerniglia C.E."/>
        </authorList>
    </citation>
    <scope>NUCLEOTIDE SEQUENCE [LARGE SCALE GENOMIC DNA]</scope>
    <source>
        <strain evidence="2 3">E7593-69</strain>
    </source>
</reference>
<keyword evidence="3" id="KW-1185">Reference proteome</keyword>
<keyword evidence="1" id="KW-1133">Transmembrane helix</keyword>
<organism evidence="2 3">
    <name type="scientific">Paenibacillus lautus</name>
    <name type="common">Bacillus lautus</name>
    <dbReference type="NCBI Taxonomy" id="1401"/>
    <lineage>
        <taxon>Bacteria</taxon>
        <taxon>Bacillati</taxon>
        <taxon>Bacillota</taxon>
        <taxon>Bacilli</taxon>
        <taxon>Bacillales</taxon>
        <taxon>Paenibacillaceae</taxon>
        <taxon>Paenibacillus</taxon>
    </lineage>
</organism>
<dbReference type="RefSeq" id="WP_119850554.1">
    <property type="nucleotide sequence ID" value="NZ_CP032412.1"/>
</dbReference>
<protein>
    <recommendedName>
        <fullName evidence="4">DUF2116 family Zn-ribbon domain-containing protein</fullName>
    </recommendedName>
</protein>
<evidence type="ECO:0008006" key="4">
    <source>
        <dbReference type="Google" id="ProtNLM"/>
    </source>
</evidence>
<evidence type="ECO:0000256" key="1">
    <source>
        <dbReference type="SAM" id="Phobius"/>
    </source>
</evidence>
<dbReference type="Proteomes" id="UP000266552">
    <property type="component" value="Chromosome"/>
</dbReference>
<keyword evidence="1" id="KW-0812">Transmembrane</keyword>
<gene>
    <name evidence="2" type="ORF">D5F53_28710</name>
</gene>
<name>A0A385U0D4_PAELA</name>
<feature type="transmembrane region" description="Helical" evidence="1">
    <location>
        <begin position="37"/>
        <end position="63"/>
    </location>
</feature>
<keyword evidence="1" id="KW-0472">Membrane</keyword>
<accession>A0A385U0D4</accession>
<dbReference type="EMBL" id="CP032412">
    <property type="protein sequence ID" value="AYB47045.1"/>
    <property type="molecule type" value="Genomic_DNA"/>
</dbReference>